<dbReference type="EMBL" id="BAABGT010000014">
    <property type="protein sequence ID" value="GAA4538691.1"/>
    <property type="molecule type" value="Genomic_DNA"/>
</dbReference>
<evidence type="ECO:0000313" key="2">
    <source>
        <dbReference type="Proteomes" id="UP001501598"/>
    </source>
</evidence>
<dbReference type="SUPFAM" id="SSF51338">
    <property type="entry name" value="Composite domain of metallo-dependent hydrolases"/>
    <property type="match status" value="1"/>
</dbReference>
<evidence type="ECO:0008006" key="3">
    <source>
        <dbReference type="Google" id="ProtNLM"/>
    </source>
</evidence>
<organism evidence="1 2">
    <name type="scientific">Pseudonocardia xishanensis</name>
    <dbReference type="NCBI Taxonomy" id="630995"/>
    <lineage>
        <taxon>Bacteria</taxon>
        <taxon>Bacillati</taxon>
        <taxon>Actinomycetota</taxon>
        <taxon>Actinomycetes</taxon>
        <taxon>Pseudonocardiales</taxon>
        <taxon>Pseudonocardiaceae</taxon>
        <taxon>Pseudonocardia</taxon>
    </lineage>
</organism>
<sequence>MGPVRRRHARTRAHQLATRAALRADDEIELALDAATTGGTRVLGRRDHGVEVGCRADLLLVDGAVPAETVVTRPPRRLVVHGGRVVSRPDTG</sequence>
<accession>A0ABP8RGS0</accession>
<evidence type="ECO:0000313" key="1">
    <source>
        <dbReference type="EMBL" id="GAA4538691.1"/>
    </source>
</evidence>
<gene>
    <name evidence="1" type="ORF">GCM10023175_08960</name>
</gene>
<dbReference type="Proteomes" id="UP001501598">
    <property type="component" value="Unassembled WGS sequence"/>
</dbReference>
<comment type="caution">
    <text evidence="1">The sequence shown here is derived from an EMBL/GenBank/DDBJ whole genome shotgun (WGS) entry which is preliminary data.</text>
</comment>
<dbReference type="Gene3D" id="3.20.20.140">
    <property type="entry name" value="Metal-dependent hydrolases"/>
    <property type="match status" value="1"/>
</dbReference>
<proteinExistence type="predicted"/>
<dbReference type="Gene3D" id="2.30.40.10">
    <property type="entry name" value="Urease, subunit C, domain 1"/>
    <property type="match status" value="1"/>
</dbReference>
<keyword evidence="2" id="KW-1185">Reference proteome</keyword>
<dbReference type="InterPro" id="IPR011059">
    <property type="entry name" value="Metal-dep_hydrolase_composite"/>
</dbReference>
<dbReference type="RefSeq" id="WP_345412972.1">
    <property type="nucleotide sequence ID" value="NZ_BAABGT010000014.1"/>
</dbReference>
<protein>
    <recommendedName>
        <fullName evidence="3">Amidohydrolase family protein</fullName>
    </recommendedName>
</protein>
<reference evidence="2" key="1">
    <citation type="journal article" date="2019" name="Int. J. Syst. Evol. Microbiol.">
        <title>The Global Catalogue of Microorganisms (GCM) 10K type strain sequencing project: providing services to taxonomists for standard genome sequencing and annotation.</title>
        <authorList>
            <consortium name="The Broad Institute Genomics Platform"/>
            <consortium name="The Broad Institute Genome Sequencing Center for Infectious Disease"/>
            <person name="Wu L."/>
            <person name="Ma J."/>
        </authorList>
    </citation>
    <scope>NUCLEOTIDE SEQUENCE [LARGE SCALE GENOMIC DNA]</scope>
    <source>
        <strain evidence="2">JCM 17906</strain>
    </source>
</reference>
<name>A0ABP8RGS0_9PSEU</name>